<feature type="compositionally biased region" description="Low complexity" evidence="1">
    <location>
        <begin position="78"/>
        <end position="94"/>
    </location>
</feature>
<evidence type="ECO:0000313" key="3">
    <source>
        <dbReference type="EMBL" id="CAH0394964.1"/>
    </source>
</evidence>
<keyword evidence="2" id="KW-0472">Membrane</keyword>
<dbReference type="AlphaFoldDB" id="A0A9P0AN75"/>
<keyword evidence="2" id="KW-1133">Transmembrane helix</keyword>
<name>A0A9P0AN75_BEMTA</name>
<dbReference type="Proteomes" id="UP001152759">
    <property type="component" value="Chromosome 8"/>
</dbReference>
<feature type="region of interest" description="Disordered" evidence="1">
    <location>
        <begin position="29"/>
        <end position="143"/>
    </location>
</feature>
<feature type="transmembrane region" description="Helical" evidence="2">
    <location>
        <begin position="6"/>
        <end position="26"/>
    </location>
</feature>
<proteinExistence type="predicted"/>
<reference evidence="3" key="1">
    <citation type="submission" date="2021-12" db="EMBL/GenBank/DDBJ databases">
        <authorList>
            <person name="King R."/>
        </authorList>
    </citation>
    <scope>NUCLEOTIDE SEQUENCE</scope>
</reference>
<evidence type="ECO:0000256" key="1">
    <source>
        <dbReference type="SAM" id="MobiDB-lite"/>
    </source>
</evidence>
<evidence type="ECO:0000313" key="4">
    <source>
        <dbReference type="Proteomes" id="UP001152759"/>
    </source>
</evidence>
<organism evidence="3 4">
    <name type="scientific">Bemisia tabaci</name>
    <name type="common">Sweetpotato whitefly</name>
    <name type="synonym">Aleurodes tabaci</name>
    <dbReference type="NCBI Taxonomy" id="7038"/>
    <lineage>
        <taxon>Eukaryota</taxon>
        <taxon>Metazoa</taxon>
        <taxon>Ecdysozoa</taxon>
        <taxon>Arthropoda</taxon>
        <taxon>Hexapoda</taxon>
        <taxon>Insecta</taxon>
        <taxon>Pterygota</taxon>
        <taxon>Neoptera</taxon>
        <taxon>Paraneoptera</taxon>
        <taxon>Hemiptera</taxon>
        <taxon>Sternorrhyncha</taxon>
        <taxon>Aleyrodoidea</taxon>
        <taxon>Aleyrodidae</taxon>
        <taxon>Aleyrodinae</taxon>
        <taxon>Bemisia</taxon>
    </lineage>
</organism>
<keyword evidence="2" id="KW-0812">Transmembrane</keyword>
<evidence type="ECO:0000256" key="2">
    <source>
        <dbReference type="SAM" id="Phobius"/>
    </source>
</evidence>
<protein>
    <submittedName>
        <fullName evidence="3">Uncharacterized protein</fullName>
    </submittedName>
</protein>
<feature type="compositionally biased region" description="Basic and acidic residues" evidence="1">
    <location>
        <begin position="132"/>
        <end position="143"/>
    </location>
</feature>
<gene>
    <name evidence="3" type="ORF">BEMITA_LOCUS13207</name>
</gene>
<feature type="compositionally biased region" description="Low complexity" evidence="1">
    <location>
        <begin position="38"/>
        <end position="51"/>
    </location>
</feature>
<dbReference type="KEGG" id="btab:109038363"/>
<keyword evidence="4" id="KW-1185">Reference proteome</keyword>
<dbReference type="EMBL" id="OU963869">
    <property type="protein sequence ID" value="CAH0394964.1"/>
    <property type="molecule type" value="Genomic_DNA"/>
</dbReference>
<accession>A0A9P0AN75</accession>
<sequence>MVANGVLSSFLVFGVLFLMILSGVVAPGGKNGQADRPSSSSSRGWSNVGVSTDEERKSPVSCFAGLLVQKKNPNESTSHNGNGSSSHNRNGSNGKSKKNGRRLSFSNSKKKFESSYSGGDILNPSSPRSMPSHRDPYTGLLKD</sequence>